<feature type="transmembrane region" description="Helical" evidence="1">
    <location>
        <begin position="103"/>
        <end position="124"/>
    </location>
</feature>
<evidence type="ECO:0000313" key="2">
    <source>
        <dbReference type="EMBL" id="OOV79848.1"/>
    </source>
</evidence>
<feature type="transmembrane region" description="Helical" evidence="1">
    <location>
        <begin position="456"/>
        <end position="476"/>
    </location>
</feature>
<feature type="transmembrane region" description="Helical" evidence="1">
    <location>
        <begin position="432"/>
        <end position="450"/>
    </location>
</feature>
<dbReference type="Pfam" id="PF14296">
    <property type="entry name" value="O-ag_pol_Wzy"/>
    <property type="match status" value="1"/>
</dbReference>
<reference evidence="2 3" key="1">
    <citation type="submission" date="2017-02" db="EMBL/GenBank/DDBJ databases">
        <title>Acinetobacter sp. ANC 4945, whole genome shotgun sequencing project.</title>
        <authorList>
            <person name="Radolfova-Krizova L."/>
            <person name="Al Atrouni A."/>
            <person name="Nemec A."/>
        </authorList>
    </citation>
    <scope>NUCLEOTIDE SEQUENCE [LARGE SCALE GENOMIC DNA]</scope>
    <source>
        <strain evidence="2 3">ANC 4945</strain>
    </source>
</reference>
<keyword evidence="1" id="KW-1133">Transmembrane helix</keyword>
<keyword evidence="3" id="KW-1185">Reference proteome</keyword>
<feature type="transmembrane region" description="Helical" evidence="1">
    <location>
        <begin position="401"/>
        <end position="420"/>
    </location>
</feature>
<dbReference type="EMBL" id="MVKX01000012">
    <property type="protein sequence ID" value="OOV79848.1"/>
    <property type="molecule type" value="Genomic_DNA"/>
</dbReference>
<gene>
    <name evidence="2" type="ORF">B1202_15750</name>
</gene>
<feature type="transmembrane region" description="Helical" evidence="1">
    <location>
        <begin position="145"/>
        <end position="165"/>
    </location>
</feature>
<dbReference type="RefSeq" id="WP_078191542.1">
    <property type="nucleotide sequence ID" value="NZ_JAMCOZ010000008.1"/>
</dbReference>
<dbReference type="InterPro" id="IPR029468">
    <property type="entry name" value="O-ag_pol_Wzy"/>
</dbReference>
<feature type="transmembrane region" description="Helical" evidence="1">
    <location>
        <begin position="34"/>
        <end position="51"/>
    </location>
</feature>
<feature type="transmembrane region" description="Helical" evidence="1">
    <location>
        <begin position="220"/>
        <end position="240"/>
    </location>
</feature>
<feature type="transmembrane region" description="Helical" evidence="1">
    <location>
        <begin position="5"/>
        <end position="22"/>
    </location>
</feature>
<feature type="transmembrane region" description="Helical" evidence="1">
    <location>
        <begin position="246"/>
        <end position="261"/>
    </location>
</feature>
<proteinExistence type="predicted"/>
<evidence type="ECO:0000313" key="3">
    <source>
        <dbReference type="Proteomes" id="UP000191160"/>
    </source>
</evidence>
<feature type="transmembrane region" description="Helical" evidence="1">
    <location>
        <begin position="268"/>
        <end position="288"/>
    </location>
</feature>
<keyword evidence="1" id="KW-0472">Membrane</keyword>
<accession>A0A1T1GQJ7</accession>
<evidence type="ECO:0000256" key="1">
    <source>
        <dbReference type="SAM" id="Phobius"/>
    </source>
</evidence>
<feature type="transmembrane region" description="Helical" evidence="1">
    <location>
        <begin position="63"/>
        <end position="83"/>
    </location>
</feature>
<feature type="transmembrane region" description="Helical" evidence="1">
    <location>
        <begin position="191"/>
        <end position="208"/>
    </location>
</feature>
<dbReference type="AlphaFoldDB" id="A0A1T1GQJ7"/>
<name>A0A1T1GQJ7_9GAMM</name>
<evidence type="ECO:0008006" key="4">
    <source>
        <dbReference type="Google" id="ProtNLM"/>
    </source>
</evidence>
<comment type="caution">
    <text evidence="2">The sequence shown here is derived from an EMBL/GenBank/DDBJ whole genome shotgun (WGS) entry which is preliminary data.</text>
</comment>
<dbReference type="Proteomes" id="UP000191160">
    <property type="component" value="Unassembled WGS sequence"/>
</dbReference>
<keyword evidence="1" id="KW-0812">Transmembrane</keyword>
<organism evidence="2 3">
    <name type="scientific">Acinetobacter amyesii</name>
    <dbReference type="NCBI Taxonomy" id="2942470"/>
    <lineage>
        <taxon>Bacteria</taxon>
        <taxon>Pseudomonadati</taxon>
        <taxon>Pseudomonadota</taxon>
        <taxon>Gammaproteobacteria</taxon>
        <taxon>Moraxellales</taxon>
        <taxon>Moraxellaceae</taxon>
        <taxon>Acinetobacter</taxon>
    </lineage>
</organism>
<protein>
    <recommendedName>
        <fullName evidence="4">Oligosaccharide repeat unit polymerase</fullName>
    </recommendedName>
</protein>
<sequence>MKNVVLALLLIIVFTILMTMYLNLNLNSLIMSNQYLGFVLFLSFISWVVFLNRKKRTNGVEQYVSITSLFIFSFFVVHFQFYVDYYLGFKADLSLRNYFDAGLMSKAITLSSIALVCFFIGNVLQLSFNKQSLRLTSGREYKFSFLILKFFTFVFFIIFFVSTPADYFNGGYGEMMNNDGIGYLQAKSNHLFQMFLWAYMICVIIDSGRNNEKYNIINYIKLYDIKIIILALLYFVLSILSGDRGPIINITILAFVGYLILSRKKLAFSKIIIFILVGGIFIQFLGYFRETDGHLSFYDRFNEGIALKENIDNRGEKTIIPITEELARSLRSYHAAIMDQETNPPLYGMGNLDDIIAVIPGFGLILNKIFSIKFENTSKYITIIMGTDHGMGTTALADVYLNYREFGVIFLFILFGWIFSKLDYLAYSNFNNLRLATQVSFFVFIVSAFYLGRSSFVLVLSDIVLVYLIIRLSIFCRKKGFS</sequence>